<dbReference type="EMBL" id="FNDB01000002">
    <property type="protein sequence ID" value="SDG74729.1"/>
    <property type="molecule type" value="Genomic_DNA"/>
</dbReference>
<feature type="transmembrane region" description="Helical" evidence="1">
    <location>
        <begin position="12"/>
        <end position="35"/>
    </location>
</feature>
<keyword evidence="1" id="KW-0472">Membrane</keyword>
<reference evidence="3" key="1">
    <citation type="submission" date="2016-10" db="EMBL/GenBank/DDBJ databases">
        <authorList>
            <person name="Varghese N."/>
            <person name="Submissions S."/>
        </authorList>
    </citation>
    <scope>NUCLEOTIDE SEQUENCE [LARGE SCALE GENOMIC DNA]</scope>
    <source>
        <strain evidence="3">CGMCC 1.2747</strain>
    </source>
</reference>
<dbReference type="STRING" id="178355.SAMN04488062_1026"/>
<evidence type="ECO:0000313" key="2">
    <source>
        <dbReference type="EMBL" id="SDG74729.1"/>
    </source>
</evidence>
<evidence type="ECO:0000256" key="1">
    <source>
        <dbReference type="SAM" id="Phobius"/>
    </source>
</evidence>
<evidence type="ECO:0000313" key="3">
    <source>
        <dbReference type="Proteomes" id="UP000199274"/>
    </source>
</evidence>
<keyword evidence="1" id="KW-0812">Transmembrane</keyword>
<dbReference type="AlphaFoldDB" id="A0A1G7WS14"/>
<accession>A0A1G7WS14</accession>
<feature type="transmembrane region" description="Helical" evidence="1">
    <location>
        <begin position="41"/>
        <end position="58"/>
    </location>
</feature>
<sequence>MMNNKEVSTRELITKGYLWVNIPSVAIILVVWFSLSNVFNLNNLISIFIGGATGWVYWEFSIRKWIEWALNNNVDQDRLFKIGKMSLLLWDRRKIDSILNQNK</sequence>
<keyword evidence="1" id="KW-1133">Transmembrane helix</keyword>
<keyword evidence="3" id="KW-1185">Reference proteome</keyword>
<dbReference type="OrthoDB" id="1367392at2"/>
<protein>
    <submittedName>
        <fullName evidence="2">Uncharacterized protein</fullName>
    </submittedName>
</protein>
<dbReference type="Proteomes" id="UP000199274">
    <property type="component" value="Unassembled WGS sequence"/>
</dbReference>
<organism evidence="2 3">
    <name type="scientific">Flavobacterium omnivorum</name>
    <dbReference type="NCBI Taxonomy" id="178355"/>
    <lineage>
        <taxon>Bacteria</taxon>
        <taxon>Pseudomonadati</taxon>
        <taxon>Bacteroidota</taxon>
        <taxon>Flavobacteriia</taxon>
        <taxon>Flavobacteriales</taxon>
        <taxon>Flavobacteriaceae</taxon>
        <taxon>Flavobacterium</taxon>
    </lineage>
</organism>
<name>A0A1G7WS14_9FLAO</name>
<dbReference type="RefSeq" id="WP_139171375.1">
    <property type="nucleotide sequence ID" value="NZ_FNDB01000002.1"/>
</dbReference>
<gene>
    <name evidence="2" type="ORF">SAMN04488062_1026</name>
</gene>
<proteinExistence type="predicted"/>